<evidence type="ECO:0000313" key="6">
    <source>
        <dbReference type="Proteomes" id="UP000320773"/>
    </source>
</evidence>
<dbReference type="EMBL" id="VFPJ01000001">
    <property type="protein sequence ID" value="TQM40638.1"/>
    <property type="molecule type" value="Genomic_DNA"/>
</dbReference>
<dbReference type="Proteomes" id="UP000220828">
    <property type="component" value="Unassembled WGS sequence"/>
</dbReference>
<feature type="domain" description="3-keto-alpha-glucoside-1,2-lyase/3-keto-2-hydroxy-glucal hydratase" evidence="2">
    <location>
        <begin position="42"/>
        <end position="246"/>
    </location>
</feature>
<accession>A0A2H3KMI9</accession>
<dbReference type="Pfam" id="PF06439">
    <property type="entry name" value="3keto-disac_hyd"/>
    <property type="match status" value="1"/>
</dbReference>
<reference evidence="4 6" key="2">
    <citation type="submission" date="2019-06" db="EMBL/GenBank/DDBJ databases">
        <title>Genomic Encyclopedia of Archaeal and Bacterial Type Strains, Phase II (KMG-II): from individual species to whole genera.</title>
        <authorList>
            <person name="Goeker M."/>
        </authorList>
    </citation>
    <scope>NUCLEOTIDE SEQUENCE [LARGE SCALE GENOMIC DNA]</scope>
    <source>
        <strain evidence="4 6">DSM 24789</strain>
    </source>
</reference>
<sequence length="248" mass="28218">MKKIAIVAVLALGLLAWKQVDTNTNPIKAADNVLTKAEKAAGWKLLFDGKTLNGWHKYGTDSIGKAWTVNDHAIHLEVSDLKDWQTKNGGDIVSKKEFANFHLKLDWKIAKDGNSGIIFYVHEDPKQYKYPWMTGPEMQVLDNNGHPDSKIIKHRAGDLYDLITGIETVKPAEQWNHAEIISKNGVLTFKLNHTVVLSTTMWDDHWKQMIANSKFHEFPGFGTYKKGKLCLQDHGNNVWFKNIKIKEL</sequence>
<dbReference type="InterPro" id="IPR010496">
    <property type="entry name" value="AL/BT2_dom"/>
</dbReference>
<evidence type="ECO:0000259" key="2">
    <source>
        <dbReference type="Pfam" id="PF06439"/>
    </source>
</evidence>
<evidence type="ECO:0000256" key="1">
    <source>
        <dbReference type="SAM" id="SignalP"/>
    </source>
</evidence>
<feature type="chain" id="PRO_5033759806" evidence="1">
    <location>
        <begin position="19"/>
        <end position="248"/>
    </location>
</feature>
<dbReference type="RefSeq" id="WP_089080052.1">
    <property type="nucleotide sequence ID" value="NZ_PCMW01000003.1"/>
</dbReference>
<evidence type="ECO:0000313" key="4">
    <source>
        <dbReference type="EMBL" id="TQM40638.1"/>
    </source>
</evidence>
<name>A0A2H3KMI9_9FLAO</name>
<keyword evidence="1" id="KW-0732">Signal</keyword>
<organism evidence="3 5">
    <name type="scientific">Flavobacterium branchiophilum</name>
    <dbReference type="NCBI Taxonomy" id="55197"/>
    <lineage>
        <taxon>Bacteria</taxon>
        <taxon>Pseudomonadati</taxon>
        <taxon>Bacteroidota</taxon>
        <taxon>Flavobacteriia</taxon>
        <taxon>Flavobacteriales</taxon>
        <taxon>Flavobacteriaceae</taxon>
        <taxon>Flavobacterium</taxon>
    </lineage>
</organism>
<protein>
    <submittedName>
        <fullName evidence="3">DUF1080 domain-containing protein</fullName>
    </submittedName>
</protein>
<evidence type="ECO:0000313" key="5">
    <source>
        <dbReference type="Proteomes" id="UP000220828"/>
    </source>
</evidence>
<dbReference type="EMBL" id="PCMW01000003">
    <property type="protein sequence ID" value="PDS27263.1"/>
    <property type="molecule type" value="Genomic_DNA"/>
</dbReference>
<dbReference type="AlphaFoldDB" id="A0A2H3KMI9"/>
<feature type="signal peptide" evidence="1">
    <location>
        <begin position="1"/>
        <end position="18"/>
    </location>
</feature>
<dbReference type="Proteomes" id="UP000320773">
    <property type="component" value="Unassembled WGS sequence"/>
</dbReference>
<gene>
    <name evidence="3" type="ORF">B0A77_00095</name>
    <name evidence="4" type="ORF">BC670_1539</name>
</gene>
<evidence type="ECO:0000313" key="3">
    <source>
        <dbReference type="EMBL" id="PDS27263.1"/>
    </source>
</evidence>
<comment type="caution">
    <text evidence="3">The sequence shown here is derived from an EMBL/GenBank/DDBJ whole genome shotgun (WGS) entry which is preliminary data.</text>
</comment>
<dbReference type="GO" id="GO:0016787">
    <property type="term" value="F:hydrolase activity"/>
    <property type="evidence" value="ECO:0007669"/>
    <property type="project" value="InterPro"/>
</dbReference>
<reference evidence="3 5" key="1">
    <citation type="submission" date="2017-09" db="EMBL/GenBank/DDBJ databases">
        <title>Whole genomes of Flavobacteriaceae.</title>
        <authorList>
            <person name="Stine C."/>
            <person name="Li C."/>
            <person name="Tadesse D."/>
        </authorList>
    </citation>
    <scope>NUCLEOTIDE SEQUENCE [LARGE SCALE GENOMIC DNA]</scope>
    <source>
        <strain evidence="3 5">ATCC 35036</strain>
    </source>
</reference>
<proteinExistence type="predicted"/>
<dbReference type="Gene3D" id="2.60.120.560">
    <property type="entry name" value="Exo-inulinase, domain 1"/>
    <property type="match status" value="1"/>
</dbReference>
<dbReference type="OrthoDB" id="9806233at2"/>